<evidence type="ECO:0000256" key="4">
    <source>
        <dbReference type="PIRSR" id="PIRSR000149-2"/>
    </source>
</evidence>
<evidence type="ECO:0000313" key="10">
    <source>
        <dbReference type="EMBL" id="KNZ42918.1"/>
    </source>
</evidence>
<sequence length="334" mass="35622">MSVKVAINGFGRIGRLTFRLMADNPAFDVVAINDLTDAKTLAYLLKYDSAQGKFKENTIEVKDDAIVVDGKAVKIFAQRDPENLPWGEIGVDVVIESTGFFTDEEGAGKHIKAGAKKVIVSAPAKGNVKMIVYNVNENVLDGSETVISGASCTTNCLAPVAKVMDDNFGLVSGLMTTVHAYTNDQATLDGPHRDLRRGRAAAQNIVPTSTGAAAAVGKVLPGLNGKLDGFALRVPVITGSLVDLTCVLEKKVTKEEINAALKAAANETLGYNEEQIVSTDIIGMSYGSLFDATLTKVMDVEGGKQQVKIIAWYDNEMSYTSQLVRLAAFVATQI</sequence>
<dbReference type="InterPro" id="IPR020831">
    <property type="entry name" value="GlycerAld/Erythrose_P_DH"/>
</dbReference>
<reference evidence="11" key="1">
    <citation type="submission" date="2015-07" db="EMBL/GenBank/DDBJ databases">
        <title>Draft genome sequence of Acetobacterium bakii DSM 8293, a potential psychrophilic chemical producer through syngas fermentation.</title>
        <authorList>
            <person name="Song Y."/>
            <person name="Hwang S."/>
            <person name="Cho B.-K."/>
        </authorList>
    </citation>
    <scope>NUCLEOTIDE SEQUENCE [LARGE SCALE GENOMIC DNA]</scope>
    <source>
        <strain evidence="11">DSM 8239</strain>
    </source>
</reference>
<feature type="active site" description="Nucleophile" evidence="3">
    <location>
        <position position="152"/>
    </location>
</feature>
<dbReference type="GO" id="GO:0050661">
    <property type="term" value="F:NADP binding"/>
    <property type="evidence" value="ECO:0007669"/>
    <property type="project" value="InterPro"/>
</dbReference>
<evidence type="ECO:0000256" key="3">
    <source>
        <dbReference type="PIRSR" id="PIRSR000149-1"/>
    </source>
</evidence>
<feature type="domain" description="Glyceraldehyde 3-phosphate dehydrogenase NAD(P) binding" evidence="9">
    <location>
        <begin position="3"/>
        <end position="152"/>
    </location>
</feature>
<dbReference type="InterPro" id="IPR020829">
    <property type="entry name" value="GlycerAld_3-P_DH_cat"/>
</dbReference>
<feature type="site" description="Activates thiol group during catalysis" evidence="6">
    <location>
        <position position="179"/>
    </location>
</feature>
<proteinExistence type="inferred from homology"/>
<dbReference type="EMBL" id="LGYO01000008">
    <property type="protein sequence ID" value="KNZ42918.1"/>
    <property type="molecule type" value="Genomic_DNA"/>
</dbReference>
<evidence type="ECO:0000256" key="5">
    <source>
        <dbReference type="PIRSR" id="PIRSR000149-3"/>
    </source>
</evidence>
<accession>A0A0L6U337</accession>
<dbReference type="SUPFAM" id="SSF55347">
    <property type="entry name" value="Glyceraldehyde-3-phosphate dehydrogenase-like, C-terminal domain"/>
    <property type="match status" value="1"/>
</dbReference>
<dbReference type="CDD" id="cd05214">
    <property type="entry name" value="GAPDH_I_N"/>
    <property type="match status" value="1"/>
</dbReference>
<evidence type="ECO:0000256" key="6">
    <source>
        <dbReference type="PIRSR" id="PIRSR000149-4"/>
    </source>
</evidence>
<evidence type="ECO:0000256" key="7">
    <source>
        <dbReference type="RuleBase" id="RU000397"/>
    </source>
</evidence>
<feature type="binding site" evidence="4">
    <location>
        <begin position="210"/>
        <end position="211"/>
    </location>
    <ligand>
        <name>D-glyceraldehyde 3-phosphate</name>
        <dbReference type="ChEBI" id="CHEBI:59776"/>
    </ligand>
</feature>
<feature type="binding site" evidence="5">
    <location>
        <position position="121"/>
    </location>
    <ligand>
        <name>NAD(+)</name>
        <dbReference type="ChEBI" id="CHEBI:57540"/>
    </ligand>
</feature>
<comment type="similarity">
    <text evidence="1 7">Belongs to the glyceraldehyde-3-phosphate dehydrogenase family.</text>
</comment>
<evidence type="ECO:0000313" key="11">
    <source>
        <dbReference type="Proteomes" id="UP000036873"/>
    </source>
</evidence>
<dbReference type="SUPFAM" id="SSF51735">
    <property type="entry name" value="NAD(P)-binding Rossmann-fold domains"/>
    <property type="match status" value="1"/>
</dbReference>
<feature type="binding site" evidence="4">
    <location>
        <begin position="151"/>
        <end position="153"/>
    </location>
    <ligand>
        <name>D-glyceraldehyde 3-phosphate</name>
        <dbReference type="ChEBI" id="CHEBI:59776"/>
    </ligand>
</feature>
<dbReference type="RefSeq" id="WP_050739098.1">
    <property type="nucleotide sequence ID" value="NZ_LGYO01000008.1"/>
</dbReference>
<keyword evidence="5" id="KW-0547">Nucleotide-binding</keyword>
<dbReference type="PANTHER" id="PTHR43148">
    <property type="entry name" value="GLYCERALDEHYDE-3-PHOSPHATE DEHYDROGENASE 2"/>
    <property type="match status" value="1"/>
</dbReference>
<evidence type="ECO:0000256" key="2">
    <source>
        <dbReference type="ARBA" id="ARBA00023002"/>
    </source>
</evidence>
<protein>
    <recommendedName>
        <fullName evidence="8">Glyceraldehyde-3-phosphate dehydrogenase</fullName>
        <ecNumber evidence="8">1.2.1.-</ecNumber>
    </recommendedName>
</protein>
<feature type="binding site" evidence="5">
    <location>
        <begin position="12"/>
        <end position="13"/>
    </location>
    <ligand>
        <name>NAD(+)</name>
        <dbReference type="ChEBI" id="CHEBI:57540"/>
    </ligand>
</feature>
<feature type="binding site" evidence="5">
    <location>
        <position position="79"/>
    </location>
    <ligand>
        <name>NAD(+)</name>
        <dbReference type="ChEBI" id="CHEBI:57540"/>
    </ligand>
</feature>
<evidence type="ECO:0000259" key="9">
    <source>
        <dbReference type="SMART" id="SM00846"/>
    </source>
</evidence>
<dbReference type="Pfam" id="PF02800">
    <property type="entry name" value="Gp_dh_C"/>
    <property type="match status" value="1"/>
</dbReference>
<dbReference type="PIRSF" id="PIRSF000149">
    <property type="entry name" value="GAP_DH"/>
    <property type="match status" value="1"/>
</dbReference>
<dbReference type="FunFam" id="3.40.50.720:FF:000001">
    <property type="entry name" value="Glyceraldehyde-3-phosphate dehydrogenase"/>
    <property type="match status" value="1"/>
</dbReference>
<keyword evidence="2 8" id="KW-0560">Oxidoreductase</keyword>
<dbReference type="PRINTS" id="PR00078">
    <property type="entry name" value="G3PDHDRGNASE"/>
</dbReference>
<dbReference type="GO" id="GO:0016620">
    <property type="term" value="F:oxidoreductase activity, acting on the aldehyde or oxo group of donors, NAD or NADP as acceptor"/>
    <property type="evidence" value="ECO:0007669"/>
    <property type="project" value="InterPro"/>
</dbReference>
<dbReference type="InterPro" id="IPR020828">
    <property type="entry name" value="GlycerAld_3-P_DH_NAD(P)-bd"/>
</dbReference>
<dbReference type="FunFam" id="3.30.360.10:FF:000002">
    <property type="entry name" value="Glyceraldehyde-3-phosphate dehydrogenase"/>
    <property type="match status" value="1"/>
</dbReference>
<dbReference type="CDD" id="cd18126">
    <property type="entry name" value="GAPDH_I_C"/>
    <property type="match status" value="1"/>
</dbReference>
<feature type="binding site" evidence="5">
    <location>
        <position position="34"/>
    </location>
    <ligand>
        <name>NAD(+)</name>
        <dbReference type="ChEBI" id="CHEBI:57540"/>
    </ligand>
</feature>
<feature type="binding site" evidence="5">
    <location>
        <position position="315"/>
    </location>
    <ligand>
        <name>NAD(+)</name>
        <dbReference type="ChEBI" id="CHEBI:57540"/>
    </ligand>
</feature>
<evidence type="ECO:0000256" key="1">
    <source>
        <dbReference type="ARBA" id="ARBA00007406"/>
    </source>
</evidence>
<dbReference type="InterPro" id="IPR006424">
    <property type="entry name" value="Glyceraldehyde-3-P_DH_1"/>
</dbReference>
<dbReference type="InterPro" id="IPR020830">
    <property type="entry name" value="GlycerAld_3-P_DH_AS"/>
</dbReference>
<organism evidence="10 11">
    <name type="scientific">Acetobacterium bakii</name>
    <dbReference type="NCBI Taxonomy" id="52689"/>
    <lineage>
        <taxon>Bacteria</taxon>
        <taxon>Bacillati</taxon>
        <taxon>Bacillota</taxon>
        <taxon>Clostridia</taxon>
        <taxon>Eubacteriales</taxon>
        <taxon>Eubacteriaceae</taxon>
        <taxon>Acetobacterium</taxon>
    </lineage>
</organism>
<dbReference type="InterPro" id="IPR036291">
    <property type="entry name" value="NAD(P)-bd_dom_sf"/>
</dbReference>
<dbReference type="SMART" id="SM00846">
    <property type="entry name" value="Gp_dh_N"/>
    <property type="match status" value="1"/>
</dbReference>
<gene>
    <name evidence="10" type="ORF">AKG39_04150</name>
</gene>
<keyword evidence="11" id="KW-1185">Reference proteome</keyword>
<dbReference type="Proteomes" id="UP000036873">
    <property type="component" value="Unassembled WGS sequence"/>
</dbReference>
<dbReference type="STRING" id="52689.AKG39_04150"/>
<feature type="binding site" evidence="4">
    <location>
        <position position="182"/>
    </location>
    <ligand>
        <name>D-glyceraldehyde 3-phosphate</name>
        <dbReference type="ChEBI" id="CHEBI:59776"/>
    </ligand>
</feature>
<dbReference type="OrthoDB" id="9803304at2"/>
<dbReference type="PROSITE" id="PS00071">
    <property type="entry name" value="GAPDH"/>
    <property type="match status" value="1"/>
</dbReference>
<dbReference type="Gene3D" id="3.40.50.720">
    <property type="entry name" value="NAD(P)-binding Rossmann-like Domain"/>
    <property type="match status" value="1"/>
</dbReference>
<dbReference type="Gene3D" id="3.30.360.10">
    <property type="entry name" value="Dihydrodipicolinate Reductase, domain 2"/>
    <property type="match status" value="1"/>
</dbReference>
<keyword evidence="5" id="KW-0520">NAD</keyword>
<comment type="caution">
    <text evidence="10">The sequence shown here is derived from an EMBL/GenBank/DDBJ whole genome shotgun (WGS) entry which is preliminary data.</text>
</comment>
<dbReference type="AlphaFoldDB" id="A0A0L6U337"/>
<dbReference type="GO" id="GO:0006006">
    <property type="term" value="P:glucose metabolic process"/>
    <property type="evidence" value="ECO:0007669"/>
    <property type="project" value="InterPro"/>
</dbReference>
<evidence type="ECO:0000256" key="8">
    <source>
        <dbReference type="RuleBase" id="RU361160"/>
    </source>
</evidence>
<dbReference type="EC" id="1.2.1.-" evidence="8"/>
<name>A0A0L6U337_9FIRM</name>
<dbReference type="NCBIfam" id="TIGR01534">
    <property type="entry name" value="GAPDH-I"/>
    <property type="match status" value="1"/>
</dbReference>
<dbReference type="GO" id="GO:0051287">
    <property type="term" value="F:NAD binding"/>
    <property type="evidence" value="ECO:0007669"/>
    <property type="project" value="InterPro"/>
</dbReference>
<dbReference type="Pfam" id="PF00044">
    <property type="entry name" value="Gp_dh_N"/>
    <property type="match status" value="1"/>
</dbReference>
<feature type="binding site" evidence="4">
    <location>
        <position position="233"/>
    </location>
    <ligand>
        <name>D-glyceraldehyde 3-phosphate</name>
        <dbReference type="ChEBI" id="CHEBI:59776"/>
    </ligand>
</feature>
<dbReference type="PATRIC" id="fig|52689.4.peg.3878"/>